<feature type="region of interest" description="Disordered" evidence="1">
    <location>
        <begin position="1"/>
        <end position="111"/>
    </location>
</feature>
<feature type="non-terminal residue" evidence="2">
    <location>
        <position position="264"/>
    </location>
</feature>
<evidence type="ECO:0000313" key="3">
    <source>
        <dbReference type="Proteomes" id="UP000023152"/>
    </source>
</evidence>
<evidence type="ECO:0000256" key="1">
    <source>
        <dbReference type="SAM" id="MobiDB-lite"/>
    </source>
</evidence>
<reference evidence="2 3" key="1">
    <citation type="journal article" date="2013" name="Curr. Biol.">
        <title>The Genome of the Foraminiferan Reticulomyxa filosa.</title>
        <authorList>
            <person name="Glockner G."/>
            <person name="Hulsmann N."/>
            <person name="Schleicher M."/>
            <person name="Noegel A.A."/>
            <person name="Eichinger L."/>
            <person name="Gallinger C."/>
            <person name="Pawlowski J."/>
            <person name="Sierra R."/>
            <person name="Euteneuer U."/>
            <person name="Pillet L."/>
            <person name="Moustafa A."/>
            <person name="Platzer M."/>
            <person name="Groth M."/>
            <person name="Szafranski K."/>
            <person name="Schliwa M."/>
        </authorList>
    </citation>
    <scope>NUCLEOTIDE SEQUENCE [LARGE SCALE GENOMIC DNA]</scope>
</reference>
<evidence type="ECO:0000313" key="2">
    <source>
        <dbReference type="EMBL" id="ETO19438.1"/>
    </source>
</evidence>
<keyword evidence="3" id="KW-1185">Reference proteome</keyword>
<feature type="compositionally biased region" description="Basic and acidic residues" evidence="1">
    <location>
        <begin position="177"/>
        <end position="194"/>
    </location>
</feature>
<feature type="compositionally biased region" description="Acidic residues" evidence="1">
    <location>
        <begin position="9"/>
        <end position="19"/>
    </location>
</feature>
<protein>
    <submittedName>
        <fullName evidence="2">Uncharacterized protein</fullName>
    </submittedName>
</protein>
<proteinExistence type="predicted"/>
<feature type="compositionally biased region" description="Basic and acidic residues" evidence="1">
    <location>
        <begin position="158"/>
        <end position="168"/>
    </location>
</feature>
<organism evidence="2 3">
    <name type="scientific">Reticulomyxa filosa</name>
    <dbReference type="NCBI Taxonomy" id="46433"/>
    <lineage>
        <taxon>Eukaryota</taxon>
        <taxon>Sar</taxon>
        <taxon>Rhizaria</taxon>
        <taxon>Retaria</taxon>
        <taxon>Foraminifera</taxon>
        <taxon>Monothalamids</taxon>
        <taxon>Reticulomyxidae</taxon>
        <taxon>Reticulomyxa</taxon>
    </lineage>
</organism>
<dbReference type="Proteomes" id="UP000023152">
    <property type="component" value="Unassembled WGS sequence"/>
</dbReference>
<accession>X6N0M8</accession>
<feature type="compositionally biased region" description="Polar residues" evidence="1">
    <location>
        <begin position="203"/>
        <end position="215"/>
    </location>
</feature>
<name>X6N0M8_RETFI</name>
<feature type="region of interest" description="Disordered" evidence="1">
    <location>
        <begin position="158"/>
        <end position="227"/>
    </location>
</feature>
<comment type="caution">
    <text evidence="2">The sequence shown here is derived from an EMBL/GenBank/DDBJ whole genome shotgun (WGS) entry which is preliminary data.</text>
</comment>
<dbReference type="EMBL" id="ASPP01013672">
    <property type="protein sequence ID" value="ETO19438.1"/>
    <property type="molecule type" value="Genomic_DNA"/>
</dbReference>
<gene>
    <name evidence="2" type="ORF">RFI_17793</name>
</gene>
<feature type="compositionally biased region" description="Acidic residues" evidence="1">
    <location>
        <begin position="82"/>
        <end position="91"/>
    </location>
</feature>
<feature type="compositionally biased region" description="Polar residues" evidence="1">
    <location>
        <begin position="52"/>
        <end position="63"/>
    </location>
</feature>
<dbReference type="AlphaFoldDB" id="X6N0M8"/>
<sequence length="264" mass="29911">MHHIIAPQNDEDDEEENEEIGNKHARNQSKNAIIEFNNNMDDNDNDNDNSNTGSKIDGNQTSLKLEIPANEDESREPMLQLQEEEDDEEEEKEKSWSHFAPSSSPNAALLHQHNIDGFHFKNGPSMTSEVSDSSESVHYVDLTETMRISRQELKHKLQEFKESAEKPKVVTTSNKTPLEKQQKAEGNESKDNAARKAKAPPNVQANNGNNDMTDNTADKSQNHTTGKTYLFSLNEKYSIEDEGHLIHKDQTHQIGILSDEKKTF</sequence>